<keyword evidence="2" id="KW-1185">Reference proteome</keyword>
<proteinExistence type="predicted"/>
<dbReference type="STRING" id="336722.F9WZP8"/>
<evidence type="ECO:0000313" key="1">
    <source>
        <dbReference type="EMBL" id="EGP90928.1"/>
    </source>
</evidence>
<dbReference type="Proteomes" id="UP000008062">
    <property type="component" value="Chromosome 1"/>
</dbReference>
<organism evidence="1 2">
    <name type="scientific">Zymoseptoria tritici (strain CBS 115943 / IPO323)</name>
    <name type="common">Speckled leaf blotch fungus</name>
    <name type="synonym">Septoria tritici</name>
    <dbReference type="NCBI Taxonomy" id="336722"/>
    <lineage>
        <taxon>Eukaryota</taxon>
        <taxon>Fungi</taxon>
        <taxon>Dikarya</taxon>
        <taxon>Ascomycota</taxon>
        <taxon>Pezizomycotina</taxon>
        <taxon>Dothideomycetes</taxon>
        <taxon>Dothideomycetidae</taxon>
        <taxon>Mycosphaerellales</taxon>
        <taxon>Mycosphaerellaceae</taxon>
        <taxon>Zymoseptoria</taxon>
    </lineage>
</organism>
<dbReference type="KEGG" id="ztr:MYCGRDRAFT_78154"/>
<dbReference type="GeneID" id="13403263"/>
<dbReference type="EMBL" id="CM001196">
    <property type="protein sequence ID" value="EGP90928.1"/>
    <property type="molecule type" value="Genomic_DNA"/>
</dbReference>
<dbReference type="OrthoDB" id="205108at2759"/>
<sequence>MVATGTMGLDKKSTFVKQWQLNAFPPEIKCHQDHIPWQPGFFVIHFAGAWAHVDEPDPTGLLMRKYAPYAV</sequence>
<reference evidence="1 2" key="1">
    <citation type="journal article" date="2011" name="PLoS Genet.">
        <title>Finished genome of the fungal wheat pathogen Mycosphaerella graminicola reveals dispensome structure, chromosome plasticity, and stealth pathogenesis.</title>
        <authorList>
            <person name="Goodwin S.B."/>
            <person name="Ben M'barek S."/>
            <person name="Dhillon B."/>
            <person name="Wittenberg A.H.J."/>
            <person name="Crane C.F."/>
            <person name="Hane J.K."/>
            <person name="Foster A.J."/>
            <person name="Van der Lee T.A.J."/>
            <person name="Grimwood J."/>
            <person name="Aerts A."/>
            <person name="Antoniw J."/>
            <person name="Bailey A."/>
            <person name="Bluhm B."/>
            <person name="Bowler J."/>
            <person name="Bristow J."/>
            <person name="van der Burgt A."/>
            <person name="Canto-Canche B."/>
            <person name="Churchill A.C.L."/>
            <person name="Conde-Ferraez L."/>
            <person name="Cools H.J."/>
            <person name="Coutinho P.M."/>
            <person name="Csukai M."/>
            <person name="Dehal P."/>
            <person name="De Wit P."/>
            <person name="Donzelli B."/>
            <person name="van de Geest H.C."/>
            <person name="van Ham R.C.H.J."/>
            <person name="Hammond-Kosack K.E."/>
            <person name="Henrissat B."/>
            <person name="Kilian A."/>
            <person name="Kobayashi A.K."/>
            <person name="Koopmann E."/>
            <person name="Kourmpetis Y."/>
            <person name="Kuzniar A."/>
            <person name="Lindquist E."/>
            <person name="Lombard V."/>
            <person name="Maliepaard C."/>
            <person name="Martins N."/>
            <person name="Mehrabi R."/>
            <person name="Nap J.P.H."/>
            <person name="Ponomarenko A."/>
            <person name="Rudd J.J."/>
            <person name="Salamov A."/>
            <person name="Schmutz J."/>
            <person name="Schouten H.J."/>
            <person name="Shapiro H."/>
            <person name="Stergiopoulos I."/>
            <person name="Torriani S.F.F."/>
            <person name="Tu H."/>
            <person name="de Vries R.P."/>
            <person name="Waalwijk C."/>
            <person name="Ware S.B."/>
            <person name="Wiebenga A."/>
            <person name="Zwiers L.-H."/>
            <person name="Oliver R.P."/>
            <person name="Grigoriev I.V."/>
            <person name="Kema G.H.J."/>
        </authorList>
    </citation>
    <scope>NUCLEOTIDE SEQUENCE [LARGE SCALE GENOMIC DNA]</scope>
    <source>
        <strain evidence="2">CBS 115943 / IPO323</strain>
    </source>
</reference>
<dbReference type="InParanoid" id="F9WZP8"/>
<name>F9WZP8_ZYMTI</name>
<dbReference type="RefSeq" id="XP_003855952.1">
    <property type="nucleotide sequence ID" value="XM_003855904.1"/>
</dbReference>
<dbReference type="eggNOG" id="KOG4748">
    <property type="taxonomic scope" value="Eukaryota"/>
</dbReference>
<gene>
    <name evidence="1" type="ORF">MYCGRDRAFT_78154</name>
</gene>
<dbReference type="AlphaFoldDB" id="F9WZP8"/>
<dbReference type="HOGENOM" id="CLU_2741999_0_0_1"/>
<protein>
    <submittedName>
        <fullName evidence="1">Uncharacterized protein</fullName>
    </submittedName>
</protein>
<accession>F9WZP8</accession>
<evidence type="ECO:0000313" key="2">
    <source>
        <dbReference type="Proteomes" id="UP000008062"/>
    </source>
</evidence>